<gene>
    <name evidence="1" type="ORF">ACFOGH_05740</name>
</gene>
<proteinExistence type="predicted"/>
<dbReference type="RefSeq" id="WP_380072106.1">
    <property type="nucleotide sequence ID" value="NZ_JBHRTO010000001.1"/>
</dbReference>
<protein>
    <submittedName>
        <fullName evidence="1">Uncharacterized protein</fullName>
    </submittedName>
</protein>
<evidence type="ECO:0000313" key="1">
    <source>
        <dbReference type="EMBL" id="MFC3180482.1"/>
    </source>
</evidence>
<evidence type="ECO:0000313" key="2">
    <source>
        <dbReference type="Proteomes" id="UP001595547"/>
    </source>
</evidence>
<keyword evidence="2" id="KW-1185">Reference proteome</keyword>
<sequence>MTDALYVVRTPERFHNQDALRANAWATLKGLRGQTIDQLRICRMQRAMRAASAVQPMIGGA</sequence>
<organism evidence="1 2">
    <name type="scientific">Cypionkella sinensis</name>
    <dbReference type="NCBI Taxonomy" id="1756043"/>
    <lineage>
        <taxon>Bacteria</taxon>
        <taxon>Pseudomonadati</taxon>
        <taxon>Pseudomonadota</taxon>
        <taxon>Alphaproteobacteria</taxon>
        <taxon>Rhodobacterales</taxon>
        <taxon>Paracoccaceae</taxon>
        <taxon>Cypionkella</taxon>
    </lineage>
</organism>
<accession>A0ABV7IVC6</accession>
<reference evidence="2" key="1">
    <citation type="journal article" date="2019" name="Int. J. Syst. Evol. Microbiol.">
        <title>The Global Catalogue of Microorganisms (GCM) 10K type strain sequencing project: providing services to taxonomists for standard genome sequencing and annotation.</title>
        <authorList>
            <consortium name="The Broad Institute Genomics Platform"/>
            <consortium name="The Broad Institute Genome Sequencing Center for Infectious Disease"/>
            <person name="Wu L."/>
            <person name="Ma J."/>
        </authorList>
    </citation>
    <scope>NUCLEOTIDE SEQUENCE [LARGE SCALE GENOMIC DNA]</scope>
    <source>
        <strain evidence="2">KCTC 52039</strain>
    </source>
</reference>
<dbReference type="Proteomes" id="UP001595547">
    <property type="component" value="Unassembled WGS sequence"/>
</dbReference>
<dbReference type="EMBL" id="JBHRTO010000001">
    <property type="protein sequence ID" value="MFC3180482.1"/>
    <property type="molecule type" value="Genomic_DNA"/>
</dbReference>
<comment type="caution">
    <text evidence="1">The sequence shown here is derived from an EMBL/GenBank/DDBJ whole genome shotgun (WGS) entry which is preliminary data.</text>
</comment>
<name>A0ABV7IVC6_9RHOB</name>